<dbReference type="EMBL" id="CP017819">
    <property type="protein sequence ID" value="APA10653.1"/>
    <property type="molecule type" value="Genomic_DNA"/>
</dbReference>
<dbReference type="Gene3D" id="3.80.10.10">
    <property type="entry name" value="Ribonuclease Inhibitor"/>
    <property type="match status" value="1"/>
</dbReference>
<protein>
    <recommendedName>
        <fullName evidence="4">F-box domain-containing protein</fullName>
    </recommendedName>
</protein>
<feature type="compositionally biased region" description="Polar residues" evidence="1">
    <location>
        <begin position="248"/>
        <end position="263"/>
    </location>
</feature>
<accession>A0A1D9Q7T2</accession>
<feature type="region of interest" description="Disordered" evidence="1">
    <location>
        <begin position="330"/>
        <end position="360"/>
    </location>
</feature>
<evidence type="ECO:0000256" key="1">
    <source>
        <dbReference type="SAM" id="MobiDB-lite"/>
    </source>
</evidence>
<dbReference type="OrthoDB" id="4194555at2759"/>
<name>A0A1D9Q7T2_SCLS1</name>
<reference evidence="3" key="1">
    <citation type="journal article" date="2017" name="Genome Biol. Evol.">
        <title>The complete genome sequence of the phytopathogenic fungus Sclerotinia sclerotiorum reveals insights into the genome architecture of broad host range pathogens.</title>
        <authorList>
            <person name="Derbyshire M."/>
            <person name="Denton-Giles M."/>
            <person name="Hegedus D."/>
            <person name="Seifbarghy S."/>
            <person name="Rollins J."/>
            <person name="van Kan J."/>
            <person name="Seidl M.F."/>
            <person name="Faino L."/>
            <person name="Mbengue M."/>
            <person name="Navaud O."/>
            <person name="Raffaele S."/>
            <person name="Hammond-Kosack K."/>
            <person name="Heard S."/>
            <person name="Oliver R."/>
        </authorList>
    </citation>
    <scope>NUCLEOTIDE SEQUENCE [LARGE SCALE GENOMIC DNA]</scope>
    <source>
        <strain evidence="3">ATCC 18683 / 1980 / Ss-1</strain>
    </source>
</reference>
<dbReference type="InterPro" id="IPR032675">
    <property type="entry name" value="LRR_dom_sf"/>
</dbReference>
<feature type="region of interest" description="Disordered" evidence="1">
    <location>
        <begin position="226"/>
        <end position="305"/>
    </location>
</feature>
<evidence type="ECO:0000313" key="3">
    <source>
        <dbReference type="Proteomes" id="UP000177798"/>
    </source>
</evidence>
<dbReference type="VEuPathDB" id="FungiDB:sscle_06g054230"/>
<dbReference type="AlphaFoldDB" id="A0A1D9Q7T2"/>
<dbReference type="Proteomes" id="UP000177798">
    <property type="component" value="Chromosome 6"/>
</dbReference>
<sequence length="846" mass="95146">MDKNSSKRRKLHQSTLNTFLPMQISKGEGKEVQTMARQSGWVSNKIPVEIFNLIIIHLPRSTIQNMRLVNREFEAKVSEYLFKYVVVPFRPEIYGINSEPPNPQSSVMLQDKGMRIFQGFGRHIKHFAMSFEVDIVKLTNPPVKHDHDTITTFWGSYKWPFQNYNRYALLEGLEQKADETRTMTKAFQFIVSAEELGLSIDGGLGWLAGPDINQKVVQRGEKPVVFGSSRFEPEPEPKQKTSARLARNYQSSRTELPTGTRTIIQRMLQEVGYRRNQSDQSRDSAQSDQGRADAGAQEGPGRVAPPIIYRDFEENIARMLGNHFRTDIGAIEDDDEDNARFNDEGGISSEAEEDGRQGENVRSTLPNINDEMLSTVHNDIGEDNGDMGDSTREIRKKPSPNPNPLKPNELTSAQKEMLLELAWAQQAFMQTFTIAVIDSPITFANVKKLTIARLPNTHLPNLVREDFWNSLPNLSLLSLGIIPDWRELIKLPTSWVQDNRLPPSRAVTGVFQLLFKQISKRQNIESLHFEWICGGEYAPGLFCRNQHVLAAPVVSESINMVSRVQEREILSLPFIKYLSLKNCWFSPHIFTRFIRELKQRSLQHLTLDSVSLTAFIRPGLHPMPHANNAMQPQNALAQAVAANMGIHNHLVGHPAWAQPPALGLAGPPAIPMPVVITSPNTQPAWLNQPRNGSWAHVIDLLTPGERLADLRYARGFSEEPEPKTQNGLKELIFKSCGYVRLPLDFNQSAFNDGPRGATPFGITKRINDYESMMMKSGDSLLGSIANTISVLEENTLENAWNMTLGWDAFDPQQLLEAKHDGITRAGLGRFNGTIQAAPPEIAMTDL</sequence>
<feature type="region of interest" description="Disordered" evidence="1">
    <location>
        <begin position="378"/>
        <end position="408"/>
    </location>
</feature>
<dbReference type="SUPFAM" id="SSF52047">
    <property type="entry name" value="RNI-like"/>
    <property type="match status" value="1"/>
</dbReference>
<evidence type="ECO:0000313" key="2">
    <source>
        <dbReference type="EMBL" id="APA10653.1"/>
    </source>
</evidence>
<evidence type="ECO:0008006" key="4">
    <source>
        <dbReference type="Google" id="ProtNLM"/>
    </source>
</evidence>
<organism evidence="2 3">
    <name type="scientific">Sclerotinia sclerotiorum (strain ATCC 18683 / 1980 / Ss-1)</name>
    <name type="common">White mold</name>
    <name type="synonym">Whetzelinia sclerotiorum</name>
    <dbReference type="NCBI Taxonomy" id="665079"/>
    <lineage>
        <taxon>Eukaryota</taxon>
        <taxon>Fungi</taxon>
        <taxon>Dikarya</taxon>
        <taxon>Ascomycota</taxon>
        <taxon>Pezizomycotina</taxon>
        <taxon>Leotiomycetes</taxon>
        <taxon>Helotiales</taxon>
        <taxon>Sclerotiniaceae</taxon>
        <taxon>Sclerotinia</taxon>
    </lineage>
</organism>
<feature type="compositionally biased region" description="Basic and acidic residues" evidence="1">
    <location>
        <begin position="272"/>
        <end position="282"/>
    </location>
</feature>
<gene>
    <name evidence="2" type="ORF">sscle_06g054230</name>
</gene>
<proteinExistence type="predicted"/>